<sequence>MNFSGGFPVDLILFGLIAAFLVLRLRSILGRRTGFEGRARPAAPAGPRPNAAPRDARGPVIDGRAEPAPPRPVRPLPDLNSPLGEQLRRLRGVDTGFDAARFLEAAENTFRTIVAAFAAGDRVTLRSLLTDETYRAFETAIAARETAGDTQRTEIKDITTAAIVAVELTGTVADITLRFVSDQVNLTTNKEGQPIAGADALTEITDLWTFERDLSMRDQTWRLAAARSA</sequence>
<proteinExistence type="inferred from homology"/>
<keyword evidence="8" id="KW-0472">Membrane</keyword>
<dbReference type="InterPro" id="IPR007379">
    <property type="entry name" value="Tim44-like_dom"/>
</dbReference>
<dbReference type="GO" id="GO:0005840">
    <property type="term" value="C:ribosome"/>
    <property type="evidence" value="ECO:0007669"/>
    <property type="project" value="UniProtKB-KW"/>
</dbReference>
<dbReference type="InterPro" id="IPR051975">
    <property type="entry name" value="mtLSU_mL45"/>
</dbReference>
<feature type="transmembrane region" description="Helical" evidence="8">
    <location>
        <begin position="6"/>
        <end position="23"/>
    </location>
</feature>
<feature type="compositionally biased region" description="Low complexity" evidence="7">
    <location>
        <begin position="40"/>
        <end position="53"/>
    </location>
</feature>
<keyword evidence="11" id="KW-1185">Reference proteome</keyword>
<keyword evidence="8" id="KW-0812">Transmembrane</keyword>
<feature type="domain" description="Tim44-like" evidence="9">
    <location>
        <begin position="83"/>
        <end position="228"/>
    </location>
</feature>
<dbReference type="Proteomes" id="UP000708298">
    <property type="component" value="Unassembled WGS sequence"/>
</dbReference>
<evidence type="ECO:0000259" key="9">
    <source>
        <dbReference type="SMART" id="SM00978"/>
    </source>
</evidence>
<dbReference type="EMBL" id="JAESVB010000001">
    <property type="protein sequence ID" value="MCB8873919.1"/>
    <property type="molecule type" value="Genomic_DNA"/>
</dbReference>
<comment type="similarity">
    <text evidence="4">Belongs to the mitochondrion-specific ribosomal protein mL45 family.</text>
</comment>
<keyword evidence="1" id="KW-0809">Transit peptide</keyword>
<reference evidence="10" key="2">
    <citation type="submission" date="2021-01" db="EMBL/GenBank/DDBJ databases">
        <authorList>
            <person name="Mieszkin S."/>
            <person name="Pouder E."/>
            <person name="Alain K."/>
        </authorList>
    </citation>
    <scope>NUCLEOTIDE SEQUENCE</scope>
    <source>
        <strain evidence="10">HW T2.11</strain>
    </source>
</reference>
<dbReference type="PANTHER" id="PTHR28554:SF1">
    <property type="entry name" value="LARGE RIBOSOMAL SUBUNIT PROTEIN ML45"/>
    <property type="match status" value="1"/>
</dbReference>
<dbReference type="InterPro" id="IPR016985">
    <property type="entry name" value="UCP031890_Tim44-rel"/>
</dbReference>
<reference evidence="10" key="1">
    <citation type="journal article" date="2021" name="Microorganisms">
        <title>Acidisoma silvae sp. nov. and Acidisomacellulosilytica sp. nov., Two Acidophilic Bacteria Isolated from Decaying Wood, Hydrolyzing Cellulose and Producing Poly-3-hydroxybutyrate.</title>
        <authorList>
            <person name="Mieszkin S."/>
            <person name="Pouder E."/>
            <person name="Uroz S."/>
            <person name="Simon-Colin C."/>
            <person name="Alain K."/>
        </authorList>
    </citation>
    <scope>NUCLEOTIDE SEQUENCE</scope>
    <source>
        <strain evidence="10">HW T2.11</strain>
    </source>
</reference>
<dbReference type="GO" id="GO:1990904">
    <property type="term" value="C:ribonucleoprotein complex"/>
    <property type="evidence" value="ECO:0007669"/>
    <property type="project" value="UniProtKB-KW"/>
</dbReference>
<dbReference type="AlphaFoldDB" id="A0A963YND2"/>
<evidence type="ECO:0000256" key="5">
    <source>
        <dbReference type="ARBA" id="ARBA00039448"/>
    </source>
</evidence>
<keyword evidence="2" id="KW-0689">Ribosomal protein</keyword>
<evidence type="ECO:0000256" key="6">
    <source>
        <dbReference type="ARBA" id="ARBA00043031"/>
    </source>
</evidence>
<accession>A0A963YND2</accession>
<evidence type="ECO:0000256" key="2">
    <source>
        <dbReference type="ARBA" id="ARBA00022980"/>
    </source>
</evidence>
<evidence type="ECO:0000256" key="8">
    <source>
        <dbReference type="SAM" id="Phobius"/>
    </source>
</evidence>
<dbReference type="RefSeq" id="WP_227319582.1">
    <property type="nucleotide sequence ID" value="NZ_JAESVB010000001.1"/>
</dbReference>
<name>A0A963YND2_9PROT</name>
<keyword evidence="3" id="KW-0687">Ribonucleoprotein</keyword>
<dbReference type="SMART" id="SM00978">
    <property type="entry name" value="Tim44"/>
    <property type="match status" value="1"/>
</dbReference>
<dbReference type="PIRSF" id="PIRSF031890">
    <property type="entry name" value="UCP031890_transporter_Tim44"/>
    <property type="match status" value="1"/>
</dbReference>
<evidence type="ECO:0000256" key="1">
    <source>
        <dbReference type="ARBA" id="ARBA00022946"/>
    </source>
</evidence>
<keyword evidence="8" id="KW-1133">Transmembrane helix</keyword>
<evidence type="ECO:0000313" key="10">
    <source>
        <dbReference type="EMBL" id="MCB8873919.1"/>
    </source>
</evidence>
<dbReference type="Gene3D" id="3.10.450.240">
    <property type="match status" value="1"/>
</dbReference>
<gene>
    <name evidence="10" type="ORF">ASILVAE211_01900</name>
</gene>
<protein>
    <recommendedName>
        <fullName evidence="5">Large ribosomal subunit protein mL45</fullName>
    </recommendedName>
    <alternativeName>
        <fullName evidence="6">39S ribosomal protein L45, mitochondrial</fullName>
    </alternativeName>
</protein>
<evidence type="ECO:0000256" key="4">
    <source>
        <dbReference type="ARBA" id="ARBA00038073"/>
    </source>
</evidence>
<dbReference type="Pfam" id="PF04280">
    <property type="entry name" value="Tim44"/>
    <property type="match status" value="1"/>
</dbReference>
<dbReference type="PANTHER" id="PTHR28554">
    <property type="entry name" value="39S RIBOSOMAL PROTEIN L45, MITOCHONDRIAL"/>
    <property type="match status" value="1"/>
</dbReference>
<dbReference type="NCBIfam" id="NF033779">
    <property type="entry name" value="Tim44_TimA_adap"/>
    <property type="match status" value="1"/>
</dbReference>
<evidence type="ECO:0000256" key="3">
    <source>
        <dbReference type="ARBA" id="ARBA00023274"/>
    </source>
</evidence>
<evidence type="ECO:0000313" key="11">
    <source>
        <dbReference type="Proteomes" id="UP000708298"/>
    </source>
</evidence>
<dbReference type="InterPro" id="IPR032710">
    <property type="entry name" value="NTF2-like_dom_sf"/>
</dbReference>
<organism evidence="10 11">
    <name type="scientific">Acidisoma silvae</name>
    <dbReference type="NCBI Taxonomy" id="2802396"/>
    <lineage>
        <taxon>Bacteria</taxon>
        <taxon>Pseudomonadati</taxon>
        <taxon>Pseudomonadota</taxon>
        <taxon>Alphaproteobacteria</taxon>
        <taxon>Acetobacterales</taxon>
        <taxon>Acidocellaceae</taxon>
        <taxon>Acidisoma</taxon>
    </lineage>
</organism>
<feature type="region of interest" description="Disordered" evidence="7">
    <location>
        <begin position="37"/>
        <end position="81"/>
    </location>
</feature>
<comment type="caution">
    <text evidence="10">The sequence shown here is derived from an EMBL/GenBank/DDBJ whole genome shotgun (WGS) entry which is preliminary data.</text>
</comment>
<dbReference type="SUPFAM" id="SSF54427">
    <property type="entry name" value="NTF2-like"/>
    <property type="match status" value="1"/>
</dbReference>
<evidence type="ECO:0000256" key="7">
    <source>
        <dbReference type="SAM" id="MobiDB-lite"/>
    </source>
</evidence>